<comment type="caution">
    <text evidence="3">The sequence shown here is derived from an EMBL/GenBank/DDBJ whole genome shotgun (WGS) entry which is preliminary data.</text>
</comment>
<protein>
    <submittedName>
        <fullName evidence="3">Fructosamine kinase family protein</fullName>
    </submittedName>
</protein>
<dbReference type="PANTHER" id="PTHR12149:SF8">
    <property type="entry name" value="PROTEIN-RIBULOSAMINE 3-KINASE"/>
    <property type="match status" value="1"/>
</dbReference>
<dbReference type="Pfam" id="PF03881">
    <property type="entry name" value="Fructosamin_kin"/>
    <property type="match status" value="1"/>
</dbReference>
<dbReference type="EMBL" id="JAHESE010000001">
    <property type="protein sequence ID" value="MBT1706834.1"/>
    <property type="molecule type" value="Genomic_DNA"/>
</dbReference>
<keyword evidence="4" id="KW-1185">Reference proteome</keyword>
<evidence type="ECO:0000256" key="2">
    <source>
        <dbReference type="PIRNR" id="PIRNR006221"/>
    </source>
</evidence>
<sequence>MTVNIPSDVQRGATAALQQAYPGGYAGNVVLKDFILAGGGCINPGGKLSTSVGTFFLKWNDAHTLPGMFAAEAKGLRLLRDTRTLYIPDVMAAGESGSYQFLLLEYLEPAHRPKDYWERAGQELAQLHATTGPSFGLDLANYIGSLPQANTLHDSWIEFFIRQRLQPQLTRARQASLADTTLVKQFETLYTRLPDLLPEEKPSLLHGDLWSGNIMAAQQGIPCLIDPAVYFGHREVDLAMTTLFGGFEPAFLEAYHEAWLLLPGYPDRFNLYNLYPLLVHVNLFGKSYLSQVNSVLRQFLS</sequence>
<reference evidence="3 4" key="1">
    <citation type="submission" date="2021-05" db="EMBL/GenBank/DDBJ databases">
        <title>A Polyphasic approach of four new species of the genus Ohtaekwangia: Ohtaekwangia histidinii sp. nov., Ohtaekwangia cretensis sp. nov., Ohtaekwangia indiensis sp. nov., Ohtaekwangia reichenbachii sp. nov. from diverse environment.</title>
        <authorList>
            <person name="Octaviana S."/>
        </authorList>
    </citation>
    <scope>NUCLEOTIDE SEQUENCE [LARGE SCALE GENOMIC DNA]</scope>
    <source>
        <strain evidence="3 4">PWU5</strain>
    </source>
</reference>
<evidence type="ECO:0000256" key="1">
    <source>
        <dbReference type="ARBA" id="ARBA00009460"/>
    </source>
</evidence>
<proteinExistence type="inferred from homology"/>
<keyword evidence="2 3" id="KW-0418">Kinase</keyword>
<name>A0AAP2DW92_9BACT</name>
<dbReference type="Gene3D" id="3.30.200.20">
    <property type="entry name" value="Phosphorylase Kinase, domain 1"/>
    <property type="match status" value="1"/>
</dbReference>
<organism evidence="3 4">
    <name type="scientific">Dawidia cretensis</name>
    <dbReference type="NCBI Taxonomy" id="2782350"/>
    <lineage>
        <taxon>Bacteria</taxon>
        <taxon>Pseudomonadati</taxon>
        <taxon>Bacteroidota</taxon>
        <taxon>Cytophagia</taxon>
        <taxon>Cytophagales</taxon>
        <taxon>Chryseotaleaceae</taxon>
        <taxon>Dawidia</taxon>
    </lineage>
</organism>
<dbReference type="SUPFAM" id="SSF56112">
    <property type="entry name" value="Protein kinase-like (PK-like)"/>
    <property type="match status" value="1"/>
</dbReference>
<dbReference type="PIRSF" id="PIRSF006221">
    <property type="entry name" value="Ketosamine-3-kinase"/>
    <property type="match status" value="1"/>
</dbReference>
<evidence type="ECO:0000313" key="3">
    <source>
        <dbReference type="EMBL" id="MBT1706834.1"/>
    </source>
</evidence>
<dbReference type="Gene3D" id="3.90.1200.10">
    <property type="match status" value="1"/>
</dbReference>
<dbReference type="InterPro" id="IPR016477">
    <property type="entry name" value="Fructo-/Ketosamine-3-kinase"/>
</dbReference>
<dbReference type="PANTHER" id="PTHR12149">
    <property type="entry name" value="FRUCTOSAMINE 3 KINASE-RELATED PROTEIN"/>
    <property type="match status" value="1"/>
</dbReference>
<dbReference type="GO" id="GO:0016301">
    <property type="term" value="F:kinase activity"/>
    <property type="evidence" value="ECO:0007669"/>
    <property type="project" value="UniProtKB-UniRule"/>
</dbReference>
<gene>
    <name evidence="3" type="ORF">KK062_01295</name>
</gene>
<keyword evidence="2" id="KW-0808">Transferase</keyword>
<dbReference type="AlphaFoldDB" id="A0AAP2DW92"/>
<dbReference type="RefSeq" id="WP_254082422.1">
    <property type="nucleotide sequence ID" value="NZ_JAHESE010000001.1"/>
</dbReference>
<accession>A0AAP2DW92</accession>
<dbReference type="InterPro" id="IPR011009">
    <property type="entry name" value="Kinase-like_dom_sf"/>
</dbReference>
<dbReference type="Proteomes" id="UP001319080">
    <property type="component" value="Unassembled WGS sequence"/>
</dbReference>
<evidence type="ECO:0000313" key="4">
    <source>
        <dbReference type="Proteomes" id="UP001319080"/>
    </source>
</evidence>
<comment type="similarity">
    <text evidence="1 2">Belongs to the fructosamine kinase family.</text>
</comment>